<dbReference type="EMBL" id="UGSC01000001">
    <property type="protein sequence ID" value="SUA71089.1"/>
    <property type="molecule type" value="Genomic_DNA"/>
</dbReference>
<organism evidence="1 2">
    <name type="scientific">Paenibacillus polymyxa</name>
    <name type="common">Bacillus polymyxa</name>
    <dbReference type="NCBI Taxonomy" id="1406"/>
    <lineage>
        <taxon>Bacteria</taxon>
        <taxon>Bacillati</taxon>
        <taxon>Bacillota</taxon>
        <taxon>Bacilli</taxon>
        <taxon>Bacillales</taxon>
        <taxon>Paenibacillaceae</taxon>
        <taxon>Paenibacillus</taxon>
    </lineage>
</organism>
<reference evidence="1 2" key="1">
    <citation type="submission" date="2018-06" db="EMBL/GenBank/DDBJ databases">
        <authorList>
            <consortium name="Pathogen Informatics"/>
            <person name="Doyle S."/>
        </authorList>
    </citation>
    <scope>NUCLEOTIDE SEQUENCE [LARGE SCALE GENOMIC DNA]</scope>
    <source>
        <strain evidence="1 2">NCTC10343</strain>
    </source>
</reference>
<evidence type="ECO:0000313" key="1">
    <source>
        <dbReference type="EMBL" id="SUA71089.1"/>
    </source>
</evidence>
<dbReference type="RefSeq" id="WP_019688353.1">
    <property type="nucleotide sequence ID" value="NZ_CP036496.1"/>
</dbReference>
<evidence type="ECO:0000313" key="2">
    <source>
        <dbReference type="Proteomes" id="UP000254400"/>
    </source>
</evidence>
<accession>A0A378Y3X9</accession>
<protein>
    <submittedName>
        <fullName evidence="1">Uncharacterized protein</fullName>
    </submittedName>
</protein>
<proteinExistence type="predicted"/>
<dbReference type="AlphaFoldDB" id="A0A378Y3X9"/>
<name>A0A378Y3X9_PAEPO</name>
<dbReference type="Proteomes" id="UP000254400">
    <property type="component" value="Unassembled WGS sequence"/>
</dbReference>
<sequence length="198" mass="23628">MRFQIGDETDRHLVSVIVHEFSRCELAFDQFIKLRGIKHKGDLVFDNKIDLMTYNAYSLFIQHLYEYFKGCVTRSRENTGNISFEVIDSLMNREVNKIQKNWRDAIDNNYAPKWANDRSYYEDVCPENFGRDFRNIRNNVAHVDFRRINGGSRLTLTQFYKDYHKYAILLFYNGRDYWSISDYGDLDFGDITSFNKLT</sequence>
<dbReference type="GeneID" id="93347302"/>
<gene>
    <name evidence="1" type="ORF">NCTC10343_03976</name>
</gene>